<evidence type="ECO:0000256" key="2">
    <source>
        <dbReference type="ARBA" id="ARBA00022857"/>
    </source>
</evidence>
<evidence type="ECO:0000256" key="6">
    <source>
        <dbReference type="PIRSR" id="PIRSR000097-3"/>
    </source>
</evidence>
<dbReference type="InterPro" id="IPR020471">
    <property type="entry name" value="AKR"/>
</dbReference>
<dbReference type="PIRSF" id="PIRSF000097">
    <property type="entry name" value="AKR"/>
    <property type="match status" value="1"/>
</dbReference>
<dbReference type="InterPro" id="IPR036812">
    <property type="entry name" value="NAD(P)_OxRdtase_dom_sf"/>
</dbReference>
<protein>
    <submittedName>
        <fullName evidence="8">2,5-diketo-D-gluconate reductase A</fullName>
    </submittedName>
</protein>
<dbReference type="PROSITE" id="PS00062">
    <property type="entry name" value="ALDOKETO_REDUCTASE_2"/>
    <property type="match status" value="1"/>
</dbReference>
<keyword evidence="3" id="KW-0560">Oxidoreductase</keyword>
<feature type="domain" description="NADP-dependent oxidoreductase" evidence="7">
    <location>
        <begin position="27"/>
        <end position="264"/>
    </location>
</feature>
<feature type="site" description="Lowers pKa of active site Tyr" evidence="6">
    <location>
        <position position="79"/>
    </location>
</feature>
<dbReference type="Pfam" id="PF00248">
    <property type="entry name" value="Aldo_ket_red"/>
    <property type="match status" value="1"/>
</dbReference>
<evidence type="ECO:0000313" key="9">
    <source>
        <dbReference type="Proteomes" id="UP000295344"/>
    </source>
</evidence>
<dbReference type="OrthoDB" id="9804790at2"/>
<dbReference type="Gene3D" id="3.20.20.100">
    <property type="entry name" value="NADP-dependent oxidoreductase domain"/>
    <property type="match status" value="1"/>
</dbReference>
<reference evidence="8 9" key="1">
    <citation type="submission" date="2019-03" db="EMBL/GenBank/DDBJ databases">
        <title>Genomic Encyclopedia of Archaeal and Bacterial Type Strains, Phase II (KMG-II): from individual species to whole genera.</title>
        <authorList>
            <person name="Goeker M."/>
        </authorList>
    </citation>
    <scope>NUCLEOTIDE SEQUENCE [LARGE SCALE GENOMIC DNA]</scope>
    <source>
        <strain evidence="8 9">DSM 24782</strain>
    </source>
</reference>
<dbReference type="GO" id="GO:0016616">
    <property type="term" value="F:oxidoreductase activity, acting on the CH-OH group of donors, NAD or NADP as acceptor"/>
    <property type="evidence" value="ECO:0007669"/>
    <property type="project" value="UniProtKB-ARBA"/>
</dbReference>
<dbReference type="FunFam" id="3.20.20.100:FF:000015">
    <property type="entry name" value="Oxidoreductase, aldo/keto reductase family"/>
    <property type="match status" value="1"/>
</dbReference>
<dbReference type="PANTHER" id="PTHR43827:SF3">
    <property type="entry name" value="NADP-DEPENDENT OXIDOREDUCTASE DOMAIN-CONTAINING PROTEIN"/>
    <property type="match status" value="1"/>
</dbReference>
<keyword evidence="9" id="KW-1185">Reference proteome</keyword>
<feature type="binding site" evidence="5">
    <location>
        <position position="112"/>
    </location>
    <ligand>
        <name>substrate</name>
    </ligand>
</feature>
<dbReference type="Proteomes" id="UP000295344">
    <property type="component" value="Unassembled WGS sequence"/>
</dbReference>
<dbReference type="InterPro" id="IPR018170">
    <property type="entry name" value="Aldo/ket_reductase_CS"/>
</dbReference>
<dbReference type="AlphaFoldDB" id="A0A4R7FPG9"/>
<dbReference type="PROSITE" id="PS00798">
    <property type="entry name" value="ALDOKETO_REDUCTASE_1"/>
    <property type="match status" value="1"/>
</dbReference>
<name>A0A4R7FPG9_9MICO</name>
<dbReference type="InterPro" id="IPR023210">
    <property type="entry name" value="NADP_OxRdtase_dom"/>
</dbReference>
<feature type="active site" description="Proton donor" evidence="4">
    <location>
        <position position="54"/>
    </location>
</feature>
<comment type="similarity">
    <text evidence="1">Belongs to the aldo/keto reductase family.</text>
</comment>
<dbReference type="RefSeq" id="WP_133763837.1">
    <property type="nucleotide sequence ID" value="NZ_BAAARP010000001.1"/>
</dbReference>
<sequence length="281" mass="31580">MATENQVPSITLNNGVEIPQLGFGVFQIPPEQTEAATATALEVGYRHIDTAEMYGNEEGVGKAVRASGIPRDQIFVTSKLNNGFHEPEAALAAFDRTLETLDIDYLDLFLVHWPLPGVLDYVETWKAMEKMYEGGKVRAIGVSNFQQHHLNRLFAETTVRPAVNQIEVHPYLTQDPLRAFDREHEIATEAWSPIAQGGVLGDPVIERIARRVERTPAQVVLRWHIQRGDIVFPKSVTRSRVEENFALFDFELSDADVSDISALNKDERTGPDPDKFNYIPE</sequence>
<dbReference type="PRINTS" id="PR00069">
    <property type="entry name" value="ALDKETRDTASE"/>
</dbReference>
<dbReference type="SUPFAM" id="SSF51430">
    <property type="entry name" value="NAD(P)-linked oxidoreductase"/>
    <property type="match status" value="1"/>
</dbReference>
<proteinExistence type="inferred from homology"/>
<dbReference type="PANTHER" id="PTHR43827">
    <property type="entry name" value="2,5-DIKETO-D-GLUCONIC ACID REDUCTASE"/>
    <property type="match status" value="1"/>
</dbReference>
<evidence type="ECO:0000256" key="4">
    <source>
        <dbReference type="PIRSR" id="PIRSR000097-1"/>
    </source>
</evidence>
<organism evidence="8 9">
    <name type="scientific">Amnibacterium kyonggiense</name>
    <dbReference type="NCBI Taxonomy" id="595671"/>
    <lineage>
        <taxon>Bacteria</taxon>
        <taxon>Bacillati</taxon>
        <taxon>Actinomycetota</taxon>
        <taxon>Actinomycetes</taxon>
        <taxon>Micrococcales</taxon>
        <taxon>Microbacteriaceae</taxon>
        <taxon>Amnibacterium</taxon>
    </lineage>
</organism>
<evidence type="ECO:0000313" key="8">
    <source>
        <dbReference type="EMBL" id="TDS79556.1"/>
    </source>
</evidence>
<evidence type="ECO:0000256" key="1">
    <source>
        <dbReference type="ARBA" id="ARBA00007905"/>
    </source>
</evidence>
<evidence type="ECO:0000256" key="3">
    <source>
        <dbReference type="ARBA" id="ARBA00023002"/>
    </source>
</evidence>
<comment type="caution">
    <text evidence="8">The sequence shown here is derived from an EMBL/GenBank/DDBJ whole genome shotgun (WGS) entry which is preliminary data.</text>
</comment>
<keyword evidence="2" id="KW-0521">NADP</keyword>
<evidence type="ECO:0000256" key="5">
    <source>
        <dbReference type="PIRSR" id="PIRSR000097-2"/>
    </source>
</evidence>
<gene>
    <name evidence="8" type="ORF">CLV52_0087</name>
</gene>
<evidence type="ECO:0000259" key="7">
    <source>
        <dbReference type="Pfam" id="PF00248"/>
    </source>
</evidence>
<dbReference type="EMBL" id="SOAM01000001">
    <property type="protein sequence ID" value="TDS79556.1"/>
    <property type="molecule type" value="Genomic_DNA"/>
</dbReference>
<accession>A0A4R7FPG9</accession>